<keyword evidence="3" id="KW-1185">Reference proteome</keyword>
<protein>
    <submittedName>
        <fullName evidence="2">Uncharacterized protein</fullName>
    </submittedName>
</protein>
<organism evidence="2 3">
    <name type="scientific">Aristolochia fimbriata</name>
    <name type="common">White veined hardy Dutchman's pipe vine</name>
    <dbReference type="NCBI Taxonomy" id="158543"/>
    <lineage>
        <taxon>Eukaryota</taxon>
        <taxon>Viridiplantae</taxon>
        <taxon>Streptophyta</taxon>
        <taxon>Embryophyta</taxon>
        <taxon>Tracheophyta</taxon>
        <taxon>Spermatophyta</taxon>
        <taxon>Magnoliopsida</taxon>
        <taxon>Magnoliidae</taxon>
        <taxon>Piperales</taxon>
        <taxon>Aristolochiaceae</taxon>
        <taxon>Aristolochia</taxon>
    </lineage>
</organism>
<accession>A0AAV7E4Y8</accession>
<feature type="compositionally biased region" description="Low complexity" evidence="1">
    <location>
        <begin position="68"/>
        <end position="104"/>
    </location>
</feature>
<dbReference type="EMBL" id="JAINDJ010000007">
    <property type="protein sequence ID" value="KAG9442831.1"/>
    <property type="molecule type" value="Genomic_DNA"/>
</dbReference>
<sequence>MMTPHRKRGGYFQQGQCRTMSMPYILGDVYEQADDQPYYRRHRPPTFLPRLLHCRTPTLISPSPAMAPTLSSEPRLSLSPPSPASSKWLPPSMSSSSLPTLGPSGVPDSSSPAPLDKGSLQVVLVLRRMASLW</sequence>
<name>A0AAV7E4Y8_ARIFI</name>
<feature type="region of interest" description="Disordered" evidence="1">
    <location>
        <begin position="62"/>
        <end position="117"/>
    </location>
</feature>
<evidence type="ECO:0000313" key="3">
    <source>
        <dbReference type="Proteomes" id="UP000825729"/>
    </source>
</evidence>
<dbReference type="Proteomes" id="UP000825729">
    <property type="component" value="Unassembled WGS sequence"/>
</dbReference>
<comment type="caution">
    <text evidence="2">The sequence shown here is derived from an EMBL/GenBank/DDBJ whole genome shotgun (WGS) entry which is preliminary data.</text>
</comment>
<gene>
    <name evidence="2" type="ORF">H6P81_018685</name>
</gene>
<evidence type="ECO:0000256" key="1">
    <source>
        <dbReference type="SAM" id="MobiDB-lite"/>
    </source>
</evidence>
<evidence type="ECO:0000313" key="2">
    <source>
        <dbReference type="EMBL" id="KAG9442831.1"/>
    </source>
</evidence>
<proteinExistence type="predicted"/>
<reference evidence="2 3" key="1">
    <citation type="submission" date="2021-07" db="EMBL/GenBank/DDBJ databases">
        <title>The Aristolochia fimbriata genome: insights into angiosperm evolution, floral development and chemical biosynthesis.</title>
        <authorList>
            <person name="Jiao Y."/>
        </authorList>
    </citation>
    <scope>NUCLEOTIDE SEQUENCE [LARGE SCALE GENOMIC DNA]</scope>
    <source>
        <strain evidence="2">IBCAS-2021</strain>
        <tissue evidence="2">Leaf</tissue>
    </source>
</reference>
<dbReference type="AlphaFoldDB" id="A0AAV7E4Y8"/>